<feature type="compositionally biased region" description="Basic residues" evidence="2">
    <location>
        <begin position="245"/>
        <end position="256"/>
    </location>
</feature>
<organism evidence="3 4">
    <name type="scientific">Didymella rabiei</name>
    <name type="common">Chickpea ascochyta blight fungus</name>
    <name type="synonym">Mycosphaerella rabiei</name>
    <dbReference type="NCBI Taxonomy" id="5454"/>
    <lineage>
        <taxon>Eukaryota</taxon>
        <taxon>Fungi</taxon>
        <taxon>Dikarya</taxon>
        <taxon>Ascomycota</taxon>
        <taxon>Pezizomycotina</taxon>
        <taxon>Dothideomycetes</taxon>
        <taxon>Pleosporomycetidae</taxon>
        <taxon>Pleosporales</taxon>
        <taxon>Pleosporineae</taxon>
        <taxon>Didymellaceae</taxon>
        <taxon>Ascochyta</taxon>
    </lineage>
</organism>
<proteinExistence type="predicted"/>
<comment type="caution">
    <text evidence="3">The sequence shown here is derived from an EMBL/GenBank/DDBJ whole genome shotgun (WGS) entry which is preliminary data.</text>
</comment>
<evidence type="ECO:0000256" key="2">
    <source>
        <dbReference type="SAM" id="MobiDB-lite"/>
    </source>
</evidence>
<dbReference type="AlphaFoldDB" id="A0A162ZYE8"/>
<evidence type="ECO:0000313" key="4">
    <source>
        <dbReference type="Proteomes" id="UP000076837"/>
    </source>
</evidence>
<feature type="region of interest" description="Disordered" evidence="2">
    <location>
        <begin position="102"/>
        <end position="146"/>
    </location>
</feature>
<keyword evidence="1" id="KW-0175">Coiled coil</keyword>
<accession>A0A162ZYE8</accession>
<reference evidence="3 4" key="1">
    <citation type="journal article" date="2016" name="Sci. Rep.">
        <title>Draft genome sequencing and secretome analysis of fungal phytopathogen Ascochyta rabiei provides insight into the necrotrophic effector repertoire.</title>
        <authorList>
            <person name="Verma S."/>
            <person name="Gazara R.K."/>
            <person name="Nizam S."/>
            <person name="Parween S."/>
            <person name="Chattopadhyay D."/>
            <person name="Verma P.K."/>
        </authorList>
    </citation>
    <scope>NUCLEOTIDE SEQUENCE [LARGE SCALE GENOMIC DNA]</scope>
    <source>
        <strain evidence="3 4">ArDII</strain>
    </source>
</reference>
<dbReference type="Proteomes" id="UP000076837">
    <property type="component" value="Unassembled WGS sequence"/>
</dbReference>
<protein>
    <submittedName>
        <fullName evidence="3">Uncharacterized protein</fullName>
    </submittedName>
</protein>
<feature type="coiled-coil region" evidence="1">
    <location>
        <begin position="6"/>
        <end position="33"/>
    </location>
</feature>
<keyword evidence="4" id="KW-1185">Reference proteome</keyword>
<name>A0A162ZYE8_DIDRA</name>
<sequence>MSKFSLDDLDKHIENLRAQLQFLNEGLDATDHNAPDWLATDLLSLRNKSGRLQDDMKRFRHQLESEGLATKKVPIAVLHEALDPRSQLQTKITNKRLSIEGAKAPGLQEPSVKKVRLSLPGSEETTEIRPTDNDLTSQANPAQTGSTYVVEHIDVTEEVNRRLQESRLRRLMETPSTAQKRKRGDDEDTRMASGTEAEPEPTSGYDGNNDDSTPTKRVRTSGAFERATKREMDEDEGRHGTENRFKRRKYSWKSKQ</sequence>
<feature type="region of interest" description="Disordered" evidence="2">
    <location>
        <begin position="166"/>
        <end position="256"/>
    </location>
</feature>
<dbReference type="EMBL" id="JYNV01000264">
    <property type="protein sequence ID" value="KZM20879.1"/>
    <property type="molecule type" value="Genomic_DNA"/>
</dbReference>
<evidence type="ECO:0000313" key="3">
    <source>
        <dbReference type="EMBL" id="KZM20879.1"/>
    </source>
</evidence>
<feature type="compositionally biased region" description="Polar residues" evidence="2">
    <location>
        <begin position="133"/>
        <end position="146"/>
    </location>
</feature>
<feature type="compositionally biased region" description="Basic and acidic residues" evidence="2">
    <location>
        <begin position="226"/>
        <end position="244"/>
    </location>
</feature>
<gene>
    <name evidence="3" type="ORF">ST47_g7980</name>
</gene>
<evidence type="ECO:0000256" key="1">
    <source>
        <dbReference type="SAM" id="Coils"/>
    </source>
</evidence>